<dbReference type="Proteomes" id="UP000030653">
    <property type="component" value="Unassembled WGS sequence"/>
</dbReference>
<proteinExistence type="predicted"/>
<accession>M5GBJ2</accession>
<dbReference type="AlphaFoldDB" id="M5GBJ2"/>
<dbReference type="GeneID" id="63683176"/>
<sequence>MFQCATSKPEPFFIAQKFCNRSWERFQLYSFHIRTLLLTRDLVKQASQTTTLACFGAIMDYEQRNLTIAFPSLRQLAFDVKGDRMLKILPDLLSEKLQILDISFFSYHDRSQQVKFFPSLDQLLEFPSILGAKCPNITELVVRNMPDEFPKQARLLKGLMLATPKVKALHLLPPWSSSGLYPGVFTTSSAVHVGLEALSVVFCDNSSEAIAQLRAQPRASFPCLRSLCIRSLGRTAVVTALSACAMSPLQNLRVEIGEYSYSHRPYNRGSFDMKNDVDGSFQSRLLEVTTAICSLSSIHLDELSLEVHHPRLGATARISKLSNVVSFGDNMKPLLQHFHHISKFCLTLHFRATFAEGLLLDIRDEDFSLVPRA</sequence>
<evidence type="ECO:0000313" key="2">
    <source>
        <dbReference type="Proteomes" id="UP000030653"/>
    </source>
</evidence>
<protein>
    <recommendedName>
        <fullName evidence="3">F-box domain-containing protein</fullName>
    </recommendedName>
</protein>
<evidence type="ECO:0008006" key="3">
    <source>
        <dbReference type="Google" id="ProtNLM"/>
    </source>
</evidence>
<evidence type="ECO:0000313" key="1">
    <source>
        <dbReference type="EMBL" id="EJU03427.1"/>
    </source>
</evidence>
<name>M5GBJ2_DACPD</name>
<dbReference type="RefSeq" id="XP_040630321.1">
    <property type="nucleotide sequence ID" value="XM_040768114.1"/>
</dbReference>
<dbReference type="EMBL" id="JH795859">
    <property type="protein sequence ID" value="EJU03427.1"/>
    <property type="molecule type" value="Genomic_DNA"/>
</dbReference>
<gene>
    <name evidence="1" type="ORF">DACRYDRAFT_105589</name>
</gene>
<keyword evidence="2" id="KW-1185">Reference proteome</keyword>
<organism evidence="1 2">
    <name type="scientific">Dacryopinax primogenitus (strain DJM 731)</name>
    <name type="common">Brown rot fungus</name>
    <dbReference type="NCBI Taxonomy" id="1858805"/>
    <lineage>
        <taxon>Eukaryota</taxon>
        <taxon>Fungi</taxon>
        <taxon>Dikarya</taxon>
        <taxon>Basidiomycota</taxon>
        <taxon>Agaricomycotina</taxon>
        <taxon>Dacrymycetes</taxon>
        <taxon>Dacrymycetales</taxon>
        <taxon>Dacrymycetaceae</taxon>
        <taxon>Dacryopinax</taxon>
    </lineage>
</organism>
<reference evidence="1 2" key="1">
    <citation type="journal article" date="2012" name="Science">
        <title>The Paleozoic origin of enzymatic lignin decomposition reconstructed from 31 fungal genomes.</title>
        <authorList>
            <person name="Floudas D."/>
            <person name="Binder M."/>
            <person name="Riley R."/>
            <person name="Barry K."/>
            <person name="Blanchette R.A."/>
            <person name="Henrissat B."/>
            <person name="Martinez A.T."/>
            <person name="Otillar R."/>
            <person name="Spatafora J.W."/>
            <person name="Yadav J.S."/>
            <person name="Aerts A."/>
            <person name="Benoit I."/>
            <person name="Boyd A."/>
            <person name="Carlson A."/>
            <person name="Copeland A."/>
            <person name="Coutinho P.M."/>
            <person name="de Vries R.P."/>
            <person name="Ferreira P."/>
            <person name="Findley K."/>
            <person name="Foster B."/>
            <person name="Gaskell J."/>
            <person name="Glotzer D."/>
            <person name="Gorecki P."/>
            <person name="Heitman J."/>
            <person name="Hesse C."/>
            <person name="Hori C."/>
            <person name="Igarashi K."/>
            <person name="Jurgens J.A."/>
            <person name="Kallen N."/>
            <person name="Kersten P."/>
            <person name="Kohler A."/>
            <person name="Kuees U."/>
            <person name="Kumar T.K.A."/>
            <person name="Kuo A."/>
            <person name="LaButti K."/>
            <person name="Larrondo L.F."/>
            <person name="Lindquist E."/>
            <person name="Ling A."/>
            <person name="Lombard V."/>
            <person name="Lucas S."/>
            <person name="Lundell T."/>
            <person name="Martin R."/>
            <person name="McLaughlin D.J."/>
            <person name="Morgenstern I."/>
            <person name="Morin E."/>
            <person name="Murat C."/>
            <person name="Nagy L.G."/>
            <person name="Nolan M."/>
            <person name="Ohm R.A."/>
            <person name="Patyshakuliyeva A."/>
            <person name="Rokas A."/>
            <person name="Ruiz-Duenas F.J."/>
            <person name="Sabat G."/>
            <person name="Salamov A."/>
            <person name="Samejima M."/>
            <person name="Schmutz J."/>
            <person name="Slot J.C."/>
            <person name="St John F."/>
            <person name="Stenlid J."/>
            <person name="Sun H."/>
            <person name="Sun S."/>
            <person name="Syed K."/>
            <person name="Tsang A."/>
            <person name="Wiebenga A."/>
            <person name="Young D."/>
            <person name="Pisabarro A."/>
            <person name="Eastwood D.C."/>
            <person name="Martin F."/>
            <person name="Cullen D."/>
            <person name="Grigoriev I.V."/>
            <person name="Hibbett D.S."/>
        </authorList>
    </citation>
    <scope>NUCLEOTIDE SEQUENCE [LARGE SCALE GENOMIC DNA]</scope>
    <source>
        <strain evidence="1 2">DJM-731 SS1</strain>
    </source>
</reference>
<dbReference type="HOGENOM" id="CLU_741902_0_0_1"/>